<gene>
    <name evidence="2" type="ORF">GCM10009037_02400</name>
</gene>
<proteinExistence type="predicted"/>
<keyword evidence="1" id="KW-0175">Coiled coil</keyword>
<dbReference type="EMBL" id="BMPF01000001">
    <property type="protein sequence ID" value="GGL22491.1"/>
    <property type="molecule type" value="Genomic_DNA"/>
</dbReference>
<evidence type="ECO:0000256" key="1">
    <source>
        <dbReference type="SAM" id="Coils"/>
    </source>
</evidence>
<dbReference type="Pfam" id="PF19113">
    <property type="entry name" value="DUF5799"/>
    <property type="match status" value="1"/>
</dbReference>
<feature type="coiled-coil region" evidence="1">
    <location>
        <begin position="110"/>
        <end position="137"/>
    </location>
</feature>
<dbReference type="AlphaFoldDB" id="A0A830EYI1"/>
<comment type="caution">
    <text evidence="2">The sequence shown here is derived from an EMBL/GenBank/DDBJ whole genome shotgun (WGS) entry which is preliminary data.</text>
</comment>
<dbReference type="OrthoDB" id="204348at2157"/>
<dbReference type="InterPro" id="IPR043821">
    <property type="entry name" value="DUF5799"/>
</dbReference>
<reference evidence="2 3" key="1">
    <citation type="journal article" date="2019" name="Int. J. Syst. Evol. Microbiol.">
        <title>The Global Catalogue of Microorganisms (GCM) 10K type strain sequencing project: providing services to taxonomists for standard genome sequencing and annotation.</title>
        <authorList>
            <consortium name="The Broad Institute Genomics Platform"/>
            <consortium name="The Broad Institute Genome Sequencing Center for Infectious Disease"/>
            <person name="Wu L."/>
            <person name="Ma J."/>
        </authorList>
    </citation>
    <scope>NUCLEOTIDE SEQUENCE [LARGE SCALE GENOMIC DNA]</scope>
    <source>
        <strain evidence="2 3">JCM 19585</strain>
    </source>
</reference>
<accession>A0A830EYI1</accession>
<sequence length="146" mass="16283">MADWKDRVVGERMSIDDEFGEQVEASSFSRQQWGLIMTATEFHIEQPEDAESARLVADTGKLPQVMSEIDNVEKQMASMGAGGAGSTSSGEGFLGGIKRALGFGGRDERYEEAEELVQEYADQLQERLKENERWQEVCRVAANTEE</sequence>
<dbReference type="Proteomes" id="UP000628840">
    <property type="component" value="Unassembled WGS sequence"/>
</dbReference>
<keyword evidence="3" id="KW-1185">Reference proteome</keyword>
<organism evidence="2 3">
    <name type="scientific">Halarchaeum grantii</name>
    <dbReference type="NCBI Taxonomy" id="1193105"/>
    <lineage>
        <taxon>Archaea</taxon>
        <taxon>Methanobacteriati</taxon>
        <taxon>Methanobacteriota</taxon>
        <taxon>Stenosarchaea group</taxon>
        <taxon>Halobacteria</taxon>
        <taxon>Halobacteriales</taxon>
        <taxon>Halobacteriaceae</taxon>
    </lineage>
</organism>
<dbReference type="RefSeq" id="WP_188876794.1">
    <property type="nucleotide sequence ID" value="NZ_BMPF01000001.1"/>
</dbReference>
<name>A0A830EYI1_9EURY</name>
<evidence type="ECO:0000313" key="2">
    <source>
        <dbReference type="EMBL" id="GGL22491.1"/>
    </source>
</evidence>
<protein>
    <submittedName>
        <fullName evidence="2">Uncharacterized protein</fullName>
    </submittedName>
</protein>
<evidence type="ECO:0000313" key="3">
    <source>
        <dbReference type="Proteomes" id="UP000628840"/>
    </source>
</evidence>